<dbReference type="PANTHER" id="PTHR12215:SF10">
    <property type="entry name" value="L-AMINOADIPATE-SEMIALDEHYDE DEHYDROGENASE-PHOSPHOPANTETHEINYL TRANSFERASE"/>
    <property type="match status" value="1"/>
</dbReference>
<dbReference type="Pfam" id="PF01648">
    <property type="entry name" value="ACPS"/>
    <property type="match status" value="1"/>
</dbReference>
<dbReference type="PANTHER" id="PTHR12215">
    <property type="entry name" value="PHOSPHOPANTETHEINE TRANSFERASE"/>
    <property type="match status" value="1"/>
</dbReference>
<keyword evidence="2 5" id="KW-0808">Transferase</keyword>
<name>A0A1M5XRA2_9FIRM</name>
<accession>A0A1M5XRA2</accession>
<protein>
    <submittedName>
        <fullName evidence="5">4'-phosphopantetheinyl transferase</fullName>
    </submittedName>
</protein>
<feature type="domain" description="4'-phosphopantetheinyl transferase" evidence="3">
    <location>
        <begin position="104"/>
        <end position="167"/>
    </location>
</feature>
<dbReference type="Pfam" id="PF22624">
    <property type="entry name" value="AASDHPPT_N"/>
    <property type="match status" value="1"/>
</dbReference>
<reference evidence="5 6" key="1">
    <citation type="submission" date="2016-11" db="EMBL/GenBank/DDBJ databases">
        <authorList>
            <person name="Jaros S."/>
            <person name="Januszkiewicz K."/>
            <person name="Wedrychowicz H."/>
        </authorList>
    </citation>
    <scope>NUCLEOTIDE SEQUENCE [LARGE SCALE GENOMIC DNA]</scope>
    <source>
        <strain evidence="5 6">DSM 10068</strain>
    </source>
</reference>
<dbReference type="GO" id="GO:0008897">
    <property type="term" value="F:holo-[acyl-carrier-protein] synthase activity"/>
    <property type="evidence" value="ECO:0007669"/>
    <property type="project" value="InterPro"/>
</dbReference>
<dbReference type="GO" id="GO:0005829">
    <property type="term" value="C:cytosol"/>
    <property type="evidence" value="ECO:0007669"/>
    <property type="project" value="TreeGrafter"/>
</dbReference>
<evidence type="ECO:0000313" key="5">
    <source>
        <dbReference type="EMBL" id="SHI02351.1"/>
    </source>
</evidence>
<feature type="domain" description="4'-phosphopantetheinyl transferase N-terminal" evidence="4">
    <location>
        <begin position="21"/>
        <end position="99"/>
    </location>
</feature>
<organism evidence="5 6">
    <name type="scientific">Sporobacter termitidis DSM 10068</name>
    <dbReference type="NCBI Taxonomy" id="1123282"/>
    <lineage>
        <taxon>Bacteria</taxon>
        <taxon>Bacillati</taxon>
        <taxon>Bacillota</taxon>
        <taxon>Clostridia</taxon>
        <taxon>Eubacteriales</taxon>
        <taxon>Oscillospiraceae</taxon>
        <taxon>Sporobacter</taxon>
    </lineage>
</organism>
<evidence type="ECO:0000259" key="3">
    <source>
        <dbReference type="Pfam" id="PF01648"/>
    </source>
</evidence>
<dbReference type="SUPFAM" id="SSF56214">
    <property type="entry name" value="4'-phosphopantetheinyl transferase"/>
    <property type="match status" value="2"/>
</dbReference>
<dbReference type="GO" id="GO:0000287">
    <property type="term" value="F:magnesium ion binding"/>
    <property type="evidence" value="ECO:0007669"/>
    <property type="project" value="InterPro"/>
</dbReference>
<dbReference type="Gene3D" id="3.90.470.20">
    <property type="entry name" value="4'-phosphopantetheinyl transferase domain"/>
    <property type="match status" value="1"/>
</dbReference>
<gene>
    <name evidence="5" type="ORF">SAMN02745823_01970</name>
</gene>
<dbReference type="InterPro" id="IPR037143">
    <property type="entry name" value="4-PPantetheinyl_Trfase_dom_sf"/>
</dbReference>
<sequence length="218" mass="24311">MKQLYFMEFDPQQSSGVHDEMLLSLPPDKRQRLLRCRRESDRLAGLYSDVLLRCLVCKSAGVRYRDIDIRKGASGKPYLAGRPLCQFNISHTKNAVAAALADAPVGVDIERLRALDDAVARRAFSSNELRLLEAADDRVLRFFELWTRKEALVKCRGTGLTGDLRALDAAAALPGEELATFRAGGCVISVCSKMKFDESDLKKIEEADLIGLWRDYAS</sequence>
<dbReference type="Proteomes" id="UP000183995">
    <property type="component" value="Unassembled WGS sequence"/>
</dbReference>
<keyword evidence="6" id="KW-1185">Reference proteome</keyword>
<dbReference type="RefSeq" id="WP_073078306.1">
    <property type="nucleotide sequence ID" value="NZ_FQXV01000006.1"/>
</dbReference>
<dbReference type="OrthoDB" id="9808281at2"/>
<evidence type="ECO:0000313" key="6">
    <source>
        <dbReference type="Proteomes" id="UP000183995"/>
    </source>
</evidence>
<evidence type="ECO:0000256" key="2">
    <source>
        <dbReference type="ARBA" id="ARBA00022679"/>
    </source>
</evidence>
<dbReference type="STRING" id="1123282.SAMN02745823_01970"/>
<dbReference type="AlphaFoldDB" id="A0A1M5XRA2"/>
<dbReference type="InterPro" id="IPR008278">
    <property type="entry name" value="4-PPantetheinyl_Trfase_dom"/>
</dbReference>
<dbReference type="EMBL" id="FQXV01000006">
    <property type="protein sequence ID" value="SHI02351.1"/>
    <property type="molecule type" value="Genomic_DNA"/>
</dbReference>
<dbReference type="InterPro" id="IPR050559">
    <property type="entry name" value="P-Pant_transferase_sf"/>
</dbReference>
<evidence type="ECO:0000259" key="4">
    <source>
        <dbReference type="Pfam" id="PF22624"/>
    </source>
</evidence>
<comment type="similarity">
    <text evidence="1">Belongs to the P-Pant transferase superfamily. Gsp/Sfp/HetI/AcpT family.</text>
</comment>
<proteinExistence type="inferred from homology"/>
<dbReference type="GO" id="GO:0019878">
    <property type="term" value="P:lysine biosynthetic process via aminoadipic acid"/>
    <property type="evidence" value="ECO:0007669"/>
    <property type="project" value="TreeGrafter"/>
</dbReference>
<evidence type="ECO:0000256" key="1">
    <source>
        <dbReference type="ARBA" id="ARBA00010990"/>
    </source>
</evidence>
<dbReference type="InterPro" id="IPR055066">
    <property type="entry name" value="AASDHPPT_N"/>
</dbReference>